<dbReference type="CDD" id="cd05931">
    <property type="entry name" value="FAAL"/>
    <property type="match status" value="1"/>
</dbReference>
<protein>
    <submittedName>
        <fullName evidence="7">Acyl-CoA synthetase</fullName>
    </submittedName>
</protein>
<accession>A0A5J4KPT2</accession>
<dbReference type="RefSeq" id="WP_198925643.1">
    <property type="nucleotide sequence ID" value="NZ_BKZW01000004.1"/>
</dbReference>
<dbReference type="FunFam" id="3.40.50.12780:FF:000013">
    <property type="entry name" value="Long-chain-fatty-acid--AMP ligase FadD32"/>
    <property type="match status" value="1"/>
</dbReference>
<dbReference type="PANTHER" id="PTHR22754">
    <property type="entry name" value="DISCO-INTERACTING PROTEIN 2 DIP2 -RELATED"/>
    <property type="match status" value="1"/>
</dbReference>
<keyword evidence="4" id="KW-0443">Lipid metabolism</keyword>
<dbReference type="Pfam" id="PF23024">
    <property type="entry name" value="AMP-dom_DIP2-like"/>
    <property type="match status" value="1"/>
</dbReference>
<feature type="domain" description="AMP-dependent synthetase/ligase" evidence="5">
    <location>
        <begin position="22"/>
        <end position="420"/>
    </location>
</feature>
<dbReference type="GO" id="GO:0006633">
    <property type="term" value="P:fatty acid biosynthetic process"/>
    <property type="evidence" value="ECO:0007669"/>
    <property type="project" value="TreeGrafter"/>
</dbReference>
<gene>
    <name evidence="7" type="ORF">KDW_58700</name>
</gene>
<dbReference type="Gene3D" id="3.30.300.30">
    <property type="match status" value="1"/>
</dbReference>
<evidence type="ECO:0000259" key="6">
    <source>
        <dbReference type="Pfam" id="PF23024"/>
    </source>
</evidence>
<comment type="caution">
    <text evidence="7">The sequence shown here is derived from an EMBL/GenBank/DDBJ whole genome shotgun (WGS) entry which is preliminary data.</text>
</comment>
<dbReference type="PROSITE" id="PS00455">
    <property type="entry name" value="AMP_BINDING"/>
    <property type="match status" value="1"/>
</dbReference>
<dbReference type="Proteomes" id="UP000326912">
    <property type="component" value="Unassembled WGS sequence"/>
</dbReference>
<dbReference type="InterPro" id="IPR045851">
    <property type="entry name" value="AMP-bd_C_sf"/>
</dbReference>
<dbReference type="InterPro" id="IPR020845">
    <property type="entry name" value="AMP-binding_CS"/>
</dbReference>
<dbReference type="EMBL" id="BKZW01000004">
    <property type="protein sequence ID" value="GER91708.1"/>
    <property type="molecule type" value="Genomic_DNA"/>
</dbReference>
<dbReference type="InterPro" id="IPR040097">
    <property type="entry name" value="FAAL/FAAC"/>
</dbReference>
<dbReference type="GO" id="GO:0005886">
    <property type="term" value="C:plasma membrane"/>
    <property type="evidence" value="ECO:0007669"/>
    <property type="project" value="TreeGrafter"/>
</dbReference>
<dbReference type="GO" id="GO:0071766">
    <property type="term" value="P:Actinobacterium-type cell wall biogenesis"/>
    <property type="evidence" value="ECO:0007669"/>
    <property type="project" value="UniProtKB-ARBA"/>
</dbReference>
<evidence type="ECO:0000256" key="2">
    <source>
        <dbReference type="ARBA" id="ARBA00022598"/>
    </source>
</evidence>
<organism evidence="7 8">
    <name type="scientific">Dictyobacter vulcani</name>
    <dbReference type="NCBI Taxonomy" id="2607529"/>
    <lineage>
        <taxon>Bacteria</taxon>
        <taxon>Bacillati</taxon>
        <taxon>Chloroflexota</taxon>
        <taxon>Ktedonobacteria</taxon>
        <taxon>Ktedonobacterales</taxon>
        <taxon>Dictyobacteraceae</taxon>
        <taxon>Dictyobacter</taxon>
    </lineage>
</organism>
<dbReference type="Gene3D" id="3.40.50.12780">
    <property type="entry name" value="N-terminal domain of ligase-like"/>
    <property type="match status" value="1"/>
</dbReference>
<dbReference type="InterPro" id="IPR000873">
    <property type="entry name" value="AMP-dep_synth/lig_dom"/>
</dbReference>
<keyword evidence="2" id="KW-0436">Ligase</keyword>
<sequence length="590" mass="65021">MSQTMTSTTVEVHTIVDLLQLRARENPFSAAYTFLRYGDTASESINYLQLDTRARAISNLLRHHGGEGKQVLLLYPSGIDYMAGYFGCLYAGAAAIPAYPPHSQRALPRIQAIVEDASASIVLTTSAVLNKVQQWTANVAGLTHLTWLATDSIDESTADAWVAPEIDGESLAFLQYTSGSTSTPKGVMVSHNNLLHNLSMLHDQFGIDANSVGVSWLPIFHDMGLIAGMLLPLYGNIPSVFMTPADFLQRPLRWLQAITEYKGTYSCAPNFAYELCLRRIGANDMEELDLSSWKVALNGAEPIRAETLHRFTKTFASCGFRPTSFMPGFGLAENTLMVSGEPLDAVPYIKNISRAALEENLIVPASGAIDDVQQLVGCGAAVRSKDVEIVIVNPDTLEACKPEEVGEIWISGPSVAQGYWQRPEETARTMQAHLVTGEGPFLRTGDLGAYQDGHLFVTGRLKDLIILGGRNYYPQDIEQTVEMSHPALRPGCSVAFSVEYDDEERLVVLAEVDHRYKFSEEDTNSPEVLAQARQEILRNIRRAIADYHDLTVARIVLLRINGIHKTSSGKVQRRACRTAFLANELNVWKA</sequence>
<dbReference type="PANTHER" id="PTHR22754:SF32">
    <property type="entry name" value="DISCO-INTERACTING PROTEIN 2"/>
    <property type="match status" value="1"/>
</dbReference>
<evidence type="ECO:0000256" key="1">
    <source>
        <dbReference type="ARBA" id="ARBA00006432"/>
    </source>
</evidence>
<dbReference type="InterPro" id="IPR025110">
    <property type="entry name" value="AMP-bd_C"/>
</dbReference>
<dbReference type="SUPFAM" id="SSF56801">
    <property type="entry name" value="Acetyl-CoA synthetase-like"/>
    <property type="match status" value="1"/>
</dbReference>
<proteinExistence type="inferred from homology"/>
<evidence type="ECO:0000313" key="7">
    <source>
        <dbReference type="EMBL" id="GER91708.1"/>
    </source>
</evidence>
<feature type="domain" description="AMP-binding enzyme C-terminal" evidence="6">
    <location>
        <begin position="463"/>
        <end position="587"/>
    </location>
</feature>
<dbReference type="AlphaFoldDB" id="A0A5J4KPT2"/>
<name>A0A5J4KPT2_9CHLR</name>
<keyword evidence="8" id="KW-1185">Reference proteome</keyword>
<keyword evidence="3" id="KW-0276">Fatty acid metabolism</keyword>
<dbReference type="GO" id="GO:0016874">
    <property type="term" value="F:ligase activity"/>
    <property type="evidence" value="ECO:0007669"/>
    <property type="project" value="UniProtKB-KW"/>
</dbReference>
<comment type="similarity">
    <text evidence="1">Belongs to the ATP-dependent AMP-binding enzyme family.</text>
</comment>
<evidence type="ECO:0000256" key="3">
    <source>
        <dbReference type="ARBA" id="ARBA00022832"/>
    </source>
</evidence>
<reference evidence="7 8" key="1">
    <citation type="submission" date="2019-10" db="EMBL/GenBank/DDBJ databases">
        <title>Dictyobacter vulcani sp. nov., within the class Ktedonobacteria, isolated from soil of volcanic Mt. Zao.</title>
        <authorList>
            <person name="Zheng Y."/>
            <person name="Wang C.M."/>
            <person name="Sakai Y."/>
            <person name="Abe K."/>
            <person name="Yokota A."/>
            <person name="Yabe S."/>
        </authorList>
    </citation>
    <scope>NUCLEOTIDE SEQUENCE [LARGE SCALE GENOMIC DNA]</scope>
    <source>
        <strain evidence="7 8">W12</strain>
    </source>
</reference>
<evidence type="ECO:0000256" key="4">
    <source>
        <dbReference type="ARBA" id="ARBA00023098"/>
    </source>
</evidence>
<evidence type="ECO:0000259" key="5">
    <source>
        <dbReference type="Pfam" id="PF00501"/>
    </source>
</evidence>
<evidence type="ECO:0000313" key="8">
    <source>
        <dbReference type="Proteomes" id="UP000326912"/>
    </source>
</evidence>
<dbReference type="GO" id="GO:0070566">
    <property type="term" value="F:adenylyltransferase activity"/>
    <property type="evidence" value="ECO:0007669"/>
    <property type="project" value="TreeGrafter"/>
</dbReference>
<dbReference type="Pfam" id="PF00501">
    <property type="entry name" value="AMP-binding"/>
    <property type="match status" value="1"/>
</dbReference>
<dbReference type="InterPro" id="IPR042099">
    <property type="entry name" value="ANL_N_sf"/>
</dbReference>